<dbReference type="AlphaFoldDB" id="A0A9Y2MUL2"/>
<keyword evidence="2" id="KW-1185">Reference proteome</keyword>
<reference evidence="1 2" key="1">
    <citation type="submission" date="2023-06" db="EMBL/GenBank/DDBJ databases">
        <authorList>
            <person name="Oyuntsetseg B."/>
            <person name="Kim S.B."/>
        </authorList>
    </citation>
    <scope>NUCLEOTIDE SEQUENCE [LARGE SCALE GENOMIC DNA]</scope>
    <source>
        <strain evidence="1 2">2-15</strain>
    </source>
</reference>
<dbReference type="RefSeq" id="WP_285972521.1">
    <property type="nucleotide sequence ID" value="NZ_CP127294.1"/>
</dbReference>
<protein>
    <recommendedName>
        <fullName evidence="3">WXG100 family type VII secretion target</fullName>
    </recommendedName>
</protein>
<dbReference type="KEGG" id="acab:QRX50_14830"/>
<dbReference type="EMBL" id="CP127294">
    <property type="protein sequence ID" value="WIX81940.1"/>
    <property type="molecule type" value="Genomic_DNA"/>
</dbReference>
<evidence type="ECO:0000313" key="1">
    <source>
        <dbReference type="EMBL" id="WIX81940.1"/>
    </source>
</evidence>
<accession>A0A9Y2MUL2</accession>
<dbReference type="Gene3D" id="1.10.287.1060">
    <property type="entry name" value="ESAT-6-like"/>
    <property type="match status" value="1"/>
</dbReference>
<organism evidence="1 2">
    <name type="scientific">Amycolatopsis carbonis</name>
    <dbReference type="NCBI Taxonomy" id="715471"/>
    <lineage>
        <taxon>Bacteria</taxon>
        <taxon>Bacillati</taxon>
        <taxon>Actinomycetota</taxon>
        <taxon>Actinomycetes</taxon>
        <taxon>Pseudonocardiales</taxon>
        <taxon>Pseudonocardiaceae</taxon>
        <taxon>Amycolatopsis</taxon>
    </lineage>
</organism>
<proteinExistence type="predicted"/>
<gene>
    <name evidence="1" type="ORF">QRX50_14830</name>
</gene>
<name>A0A9Y2MUL2_9PSEU</name>
<evidence type="ECO:0000313" key="2">
    <source>
        <dbReference type="Proteomes" id="UP001236014"/>
    </source>
</evidence>
<dbReference type="SUPFAM" id="SSF140453">
    <property type="entry name" value="EsxAB dimer-like"/>
    <property type="match status" value="1"/>
</dbReference>
<sequence length="97" mass="10451">MTPGRFDFTDADEILDRMGRTTGGIRAVLAELESTVERDLAGWTQEAQARYWAAKQAWTEAVGRMPDCVDRAREAFREIAGNSGAAGPGPCGVCSEA</sequence>
<dbReference type="InterPro" id="IPR036689">
    <property type="entry name" value="ESAT-6-like_sf"/>
</dbReference>
<dbReference type="Proteomes" id="UP001236014">
    <property type="component" value="Chromosome"/>
</dbReference>
<evidence type="ECO:0008006" key="3">
    <source>
        <dbReference type="Google" id="ProtNLM"/>
    </source>
</evidence>